<keyword evidence="7 10" id="KW-0443">Lipid metabolism</keyword>
<dbReference type="InterPro" id="IPR033640">
    <property type="entry name" value="FAR_C"/>
</dbReference>
<evidence type="ECO:0000256" key="5">
    <source>
        <dbReference type="ARBA" id="ARBA00022857"/>
    </source>
</evidence>
<evidence type="ECO:0000256" key="4">
    <source>
        <dbReference type="ARBA" id="ARBA00022692"/>
    </source>
</evidence>
<keyword evidence="10" id="KW-0560">Oxidoreductase</keyword>
<dbReference type="InterPro" id="IPR013120">
    <property type="entry name" value="FAR_NAD-bd"/>
</dbReference>
<comment type="function">
    <text evidence="10">Catalyzes the reduction of fatty acyl-CoA to fatty alcohols.</text>
</comment>
<comment type="catalytic activity">
    <reaction evidence="9 10">
        <text>a long-chain fatty acyl-CoA + 2 NADPH + 2 H(+) = a long-chain primary fatty alcohol + 2 NADP(+) + CoA</text>
        <dbReference type="Rhea" id="RHEA:52716"/>
        <dbReference type="ChEBI" id="CHEBI:15378"/>
        <dbReference type="ChEBI" id="CHEBI:57287"/>
        <dbReference type="ChEBI" id="CHEBI:57783"/>
        <dbReference type="ChEBI" id="CHEBI:58349"/>
        <dbReference type="ChEBI" id="CHEBI:77396"/>
        <dbReference type="ChEBI" id="CHEBI:83139"/>
        <dbReference type="EC" id="1.2.1.84"/>
    </reaction>
</comment>
<evidence type="ECO:0000313" key="14">
    <source>
        <dbReference type="Proteomes" id="UP000005204"/>
    </source>
</evidence>
<dbReference type="GO" id="GO:0016020">
    <property type="term" value="C:membrane"/>
    <property type="evidence" value="ECO:0007669"/>
    <property type="project" value="UniProtKB-SubCell"/>
</dbReference>
<evidence type="ECO:0000256" key="7">
    <source>
        <dbReference type="ARBA" id="ARBA00023098"/>
    </source>
</evidence>
<organism evidence="13 14">
    <name type="scientific">Bombyx mori</name>
    <name type="common">Silk moth</name>
    <dbReference type="NCBI Taxonomy" id="7091"/>
    <lineage>
        <taxon>Eukaryota</taxon>
        <taxon>Metazoa</taxon>
        <taxon>Ecdysozoa</taxon>
        <taxon>Arthropoda</taxon>
        <taxon>Hexapoda</taxon>
        <taxon>Insecta</taxon>
        <taxon>Pterygota</taxon>
        <taxon>Neoptera</taxon>
        <taxon>Endopterygota</taxon>
        <taxon>Lepidoptera</taxon>
        <taxon>Glossata</taxon>
        <taxon>Ditrysia</taxon>
        <taxon>Bombycoidea</taxon>
        <taxon>Bombycidae</taxon>
        <taxon>Bombycinae</taxon>
        <taxon>Bombyx</taxon>
    </lineage>
</organism>
<evidence type="ECO:0000259" key="12">
    <source>
        <dbReference type="Pfam" id="PF07993"/>
    </source>
</evidence>
<protein>
    <recommendedName>
        <fullName evidence="10">Fatty acyl-CoA reductase</fullName>
        <ecNumber evidence="10">1.2.1.84</ecNumber>
    </recommendedName>
</protein>
<dbReference type="EnsemblMetazoa" id="XM_038019206.1">
    <property type="protein sequence ID" value="XP_037875134.1"/>
    <property type="gene ID" value="LOC105841608"/>
</dbReference>
<dbReference type="CDD" id="cd09071">
    <property type="entry name" value="FAR_C"/>
    <property type="match status" value="1"/>
</dbReference>
<dbReference type="InterPro" id="IPR036291">
    <property type="entry name" value="NAD(P)-bd_dom_sf"/>
</dbReference>
<keyword evidence="8" id="KW-0472">Membrane</keyword>
<dbReference type="GO" id="GO:0005777">
    <property type="term" value="C:peroxisome"/>
    <property type="evidence" value="ECO:0007669"/>
    <property type="project" value="TreeGrafter"/>
</dbReference>
<reference evidence="13" key="2">
    <citation type="submission" date="2022-06" db="UniProtKB">
        <authorList>
            <consortium name="EnsemblMetazoa"/>
        </authorList>
    </citation>
    <scope>IDENTIFICATION</scope>
    <source>
        <strain evidence="13">p50T (Dazao)</strain>
    </source>
</reference>
<dbReference type="InterPro" id="IPR026055">
    <property type="entry name" value="FAR"/>
</dbReference>
<dbReference type="PANTHER" id="PTHR11011:SF116">
    <property type="entry name" value="FATTY ACYL-COA REDUCTASE CG5065-RELATED"/>
    <property type="match status" value="1"/>
</dbReference>
<dbReference type="SUPFAM" id="SSF51735">
    <property type="entry name" value="NAD(P)-binding Rossmann-fold domains"/>
    <property type="match status" value="1"/>
</dbReference>
<dbReference type="EC" id="1.2.1.84" evidence="10"/>
<dbReference type="GeneID" id="105841608"/>
<dbReference type="RefSeq" id="XP_037875134.1">
    <property type="nucleotide sequence ID" value="XM_038019206.2"/>
</dbReference>
<dbReference type="Pfam" id="PF03015">
    <property type="entry name" value="Sterile"/>
    <property type="match status" value="1"/>
</dbReference>
<feature type="domain" description="Thioester reductase (TE)" evidence="12">
    <location>
        <begin position="26"/>
        <end position="294"/>
    </location>
</feature>
<evidence type="ECO:0000313" key="13">
    <source>
        <dbReference type="EnsemblMetazoa" id="XP_037875134.1"/>
    </source>
</evidence>
<name>A0A8R2M778_BOMMO</name>
<evidence type="ECO:0000256" key="3">
    <source>
        <dbReference type="ARBA" id="ARBA00022516"/>
    </source>
</evidence>
<dbReference type="AlphaFoldDB" id="A0A8R2M778"/>
<dbReference type="PANTHER" id="PTHR11011">
    <property type="entry name" value="MALE STERILITY PROTEIN 2-RELATED"/>
    <property type="match status" value="1"/>
</dbReference>
<evidence type="ECO:0000256" key="9">
    <source>
        <dbReference type="ARBA" id="ARBA00052530"/>
    </source>
</evidence>
<proteinExistence type="inferred from homology"/>
<dbReference type="FunFam" id="3.40.50.720:FF:000143">
    <property type="entry name" value="Fatty acyl-CoA reductase"/>
    <property type="match status" value="1"/>
</dbReference>
<evidence type="ECO:0000259" key="11">
    <source>
        <dbReference type="Pfam" id="PF03015"/>
    </source>
</evidence>
<evidence type="ECO:0000256" key="1">
    <source>
        <dbReference type="ARBA" id="ARBA00004141"/>
    </source>
</evidence>
<dbReference type="Pfam" id="PF07993">
    <property type="entry name" value="NAD_binding_4"/>
    <property type="match status" value="1"/>
</dbReference>
<keyword evidence="6" id="KW-1133">Transmembrane helix</keyword>
<comment type="similarity">
    <text evidence="2 10">Belongs to the fatty acyl-CoA reductase family.</text>
</comment>
<evidence type="ECO:0000256" key="2">
    <source>
        <dbReference type="ARBA" id="ARBA00005928"/>
    </source>
</evidence>
<feature type="domain" description="Fatty acyl-CoA reductase C-terminal" evidence="11">
    <location>
        <begin position="383"/>
        <end position="476"/>
    </location>
</feature>
<keyword evidence="4" id="KW-0812">Transmembrane</keyword>
<dbReference type="GO" id="GO:0080019">
    <property type="term" value="F:alcohol-forming very long-chain fatty acyl-CoA reductase activity"/>
    <property type="evidence" value="ECO:0007669"/>
    <property type="project" value="InterPro"/>
</dbReference>
<comment type="subcellular location">
    <subcellularLocation>
        <location evidence="1">Membrane</location>
        <topology evidence="1">Multi-pass membrane protein</topology>
    </subcellularLocation>
</comment>
<keyword evidence="3 10" id="KW-0444">Lipid biosynthesis</keyword>
<evidence type="ECO:0000256" key="6">
    <source>
        <dbReference type="ARBA" id="ARBA00022989"/>
    </source>
</evidence>
<evidence type="ECO:0000256" key="8">
    <source>
        <dbReference type="ARBA" id="ARBA00023136"/>
    </source>
</evidence>
<dbReference type="GO" id="GO:0102965">
    <property type="term" value="F:alcohol-forming long-chain fatty acyl-CoA reductase activity"/>
    <property type="evidence" value="ECO:0007669"/>
    <property type="project" value="UniProtKB-EC"/>
</dbReference>
<dbReference type="Gene3D" id="3.40.50.720">
    <property type="entry name" value="NAD(P)-binding Rossmann-like Domain"/>
    <property type="match status" value="1"/>
</dbReference>
<reference evidence="14" key="1">
    <citation type="journal article" date="2008" name="Insect Biochem. Mol. Biol.">
        <title>The genome of a lepidopteran model insect, the silkworm Bombyx mori.</title>
        <authorList>
            <consortium name="International Silkworm Genome Consortium"/>
        </authorList>
    </citation>
    <scope>NUCLEOTIDE SEQUENCE [LARGE SCALE GENOMIC DNA]</scope>
    <source>
        <strain evidence="14">p50T</strain>
    </source>
</reference>
<dbReference type="GO" id="GO:0035336">
    <property type="term" value="P:long-chain fatty-acyl-CoA metabolic process"/>
    <property type="evidence" value="ECO:0007669"/>
    <property type="project" value="TreeGrafter"/>
</dbReference>
<keyword evidence="5 10" id="KW-0521">NADP</keyword>
<evidence type="ECO:0000256" key="10">
    <source>
        <dbReference type="RuleBase" id="RU363097"/>
    </source>
</evidence>
<sequence length="540" mass="60716">MVPRPVSPYAREPLIPQFYAGKSIFITGATGFMGKVLVERLLWTCPEIERIFLLMREKKEVSPEKRLAQLKQSQVFDVIREYCPGQLEKLYLIPGDTTAPNLGLSVESIGLLKEVSVVFHSAATLKFDEALNKAVDQNVRSVLSLMDICDGMPNIEALVHVSTAYSNAELSTVEERVYAAPVPLQQLLALADALPDQLAADLTPRLISPKPNTYTFTKALAENAVAERTNRKYPVAIFRPTIVISALRHPFPGWIENLNGPSGVLVAAGKGLLHFFCCKRSAKADMIPVDIAIDTLIAAAWETAVDKLDEIRVYNCSSGRNSTTWAQFEMAIKKLLIEHPLDKTYWYPSGAAVENEYVNTRRPRTVDGAASTYLLNILQLITQTIPLHMAEYCSRMIGIKSRLSLITISERLQGMCKVLTFFSMREWDFKSDNVRKLQARLSPQDALIYNLDPNTIDWDALYVDFVKGTRKYLLKEKDQDIDEAKRHLRKMFYVHNGFLVFVTALLLRLSLHAPLVRSLVLGTLRLLFTIVSSTYSRVSS</sequence>
<accession>A0A8R2M778</accession>
<keyword evidence="14" id="KW-1185">Reference proteome</keyword>
<dbReference type="CDD" id="cd05236">
    <property type="entry name" value="FAR-N_SDR_e"/>
    <property type="match status" value="1"/>
</dbReference>
<dbReference type="Proteomes" id="UP000005204">
    <property type="component" value="Unassembled WGS sequence"/>
</dbReference>